<keyword evidence="2" id="KW-1185">Reference proteome</keyword>
<evidence type="ECO:0000313" key="1">
    <source>
        <dbReference type="EMBL" id="KAH7997275.1"/>
    </source>
</evidence>
<gene>
    <name evidence="1" type="ORF">K3G42_014445</name>
</gene>
<dbReference type="Proteomes" id="UP000827872">
    <property type="component" value="Linkage Group LG15"/>
</dbReference>
<organism evidence="1 2">
    <name type="scientific">Sphaerodactylus townsendi</name>
    <dbReference type="NCBI Taxonomy" id="933632"/>
    <lineage>
        <taxon>Eukaryota</taxon>
        <taxon>Metazoa</taxon>
        <taxon>Chordata</taxon>
        <taxon>Craniata</taxon>
        <taxon>Vertebrata</taxon>
        <taxon>Euteleostomi</taxon>
        <taxon>Lepidosauria</taxon>
        <taxon>Squamata</taxon>
        <taxon>Bifurcata</taxon>
        <taxon>Gekkota</taxon>
        <taxon>Sphaerodactylidae</taxon>
        <taxon>Sphaerodactylus</taxon>
    </lineage>
</organism>
<name>A0ACB8EWZ0_9SAUR</name>
<evidence type="ECO:0000313" key="2">
    <source>
        <dbReference type="Proteomes" id="UP000827872"/>
    </source>
</evidence>
<comment type="caution">
    <text evidence="1">The sequence shown here is derived from an EMBL/GenBank/DDBJ whole genome shotgun (WGS) entry which is preliminary data.</text>
</comment>
<proteinExistence type="predicted"/>
<sequence length="154" mass="17364">MPNQPATTPRRRKRSWFYKCCRCCSGQADDGDWGPAPGEVPGARGTNPIIREGMLVVSGINMMSGRGGRNRCDHHTDEYEYDNLIVRRGQPFNIKLQFQQEYDPEDHRVCLEFLIVGKEFGARQRLEVVAKFAQDQALGRKRFLGPGGPTGPLL</sequence>
<accession>A0ACB8EWZ0</accession>
<reference evidence="1" key="1">
    <citation type="submission" date="2021-08" db="EMBL/GenBank/DDBJ databases">
        <title>The first chromosome-level gecko genome reveals the dynamic sex chromosomes of Neotropical dwarf geckos (Sphaerodactylidae: Sphaerodactylus).</title>
        <authorList>
            <person name="Pinto B.J."/>
            <person name="Keating S.E."/>
            <person name="Gamble T."/>
        </authorList>
    </citation>
    <scope>NUCLEOTIDE SEQUENCE</scope>
    <source>
        <strain evidence="1">TG3544</strain>
    </source>
</reference>
<dbReference type="EMBL" id="CM037628">
    <property type="protein sequence ID" value="KAH7997275.1"/>
    <property type="molecule type" value="Genomic_DNA"/>
</dbReference>
<protein>
    <submittedName>
        <fullName evidence="1">Uncharacterized protein</fullName>
    </submittedName>
</protein>